<evidence type="ECO:0000313" key="1">
    <source>
        <dbReference type="EMBL" id="RKR53205.1"/>
    </source>
</evidence>
<dbReference type="RefSeq" id="WP_120817465.1">
    <property type="nucleotide sequence ID" value="NZ_RBIZ01000007.1"/>
</dbReference>
<reference evidence="1 2" key="1">
    <citation type="submission" date="2018-10" db="EMBL/GenBank/DDBJ databases">
        <title>Genomic Encyclopedia of Type Strains, Phase IV (KMG-IV): sequencing the most valuable type-strain genomes for metagenomic binning, comparative biology and taxonomic classification.</title>
        <authorList>
            <person name="Goeker M."/>
        </authorList>
    </citation>
    <scope>NUCLEOTIDE SEQUENCE [LARGE SCALE GENOMIC DNA]</scope>
    <source>
        <strain evidence="1 2">DSM 5079</strain>
    </source>
</reference>
<keyword evidence="2" id="KW-1185">Reference proteome</keyword>
<dbReference type="Pfam" id="PF10765">
    <property type="entry name" value="Phage_P22_NinX"/>
    <property type="match status" value="1"/>
</dbReference>
<comment type="caution">
    <text evidence="1">The sequence shown here is derived from an EMBL/GenBank/DDBJ whole genome shotgun (WGS) entry which is preliminary data.</text>
</comment>
<organism evidence="1 2">
    <name type="scientific">Yokenella regensburgei</name>
    <dbReference type="NCBI Taxonomy" id="158877"/>
    <lineage>
        <taxon>Bacteria</taxon>
        <taxon>Pseudomonadati</taxon>
        <taxon>Pseudomonadota</taxon>
        <taxon>Gammaproteobacteria</taxon>
        <taxon>Enterobacterales</taxon>
        <taxon>Enterobacteriaceae</taxon>
        <taxon>Yokenella</taxon>
    </lineage>
</organism>
<accession>A0ABX9RT82</accession>
<name>A0ABX9RT82_9ENTR</name>
<proteinExistence type="predicted"/>
<protein>
    <submittedName>
        <fullName evidence="1">Uncharacterized protein DUF2591</fullName>
    </submittedName>
</protein>
<sequence>MDYSKLSDAEIAQKVWFWCNQNIEHDNTLCGRSGGEMLYVKNSVWTVFDPCNNPADAWPIIVANKINIEWHQWKDDTDKPYALSNATMISRYDDTPLRAAMIVFLMMQDKANANP</sequence>
<dbReference type="EMBL" id="RBIZ01000007">
    <property type="protein sequence ID" value="RKR53205.1"/>
    <property type="molecule type" value="Genomic_DNA"/>
</dbReference>
<dbReference type="Proteomes" id="UP000267341">
    <property type="component" value="Unassembled WGS sequence"/>
</dbReference>
<gene>
    <name evidence="1" type="ORF">C7387_4346</name>
</gene>
<dbReference type="InterPro" id="IPR019701">
    <property type="entry name" value="Phage_P22_NinX"/>
</dbReference>
<evidence type="ECO:0000313" key="2">
    <source>
        <dbReference type="Proteomes" id="UP000267341"/>
    </source>
</evidence>
<dbReference type="GeneID" id="66906304"/>